<dbReference type="Proteomes" id="UP001156690">
    <property type="component" value="Unassembled WGS sequence"/>
</dbReference>
<dbReference type="Gene3D" id="3.30.465.10">
    <property type="match status" value="1"/>
</dbReference>
<keyword evidence="9" id="KW-1185">Reference proteome</keyword>
<evidence type="ECO:0000256" key="3">
    <source>
        <dbReference type="ARBA" id="ARBA00022827"/>
    </source>
</evidence>
<keyword evidence="2" id="KW-0285">Flavoprotein</keyword>
<dbReference type="SUPFAM" id="SSF56176">
    <property type="entry name" value="FAD-binding/transporter-associated domain-like"/>
    <property type="match status" value="1"/>
</dbReference>
<dbReference type="InterPro" id="IPR025650">
    <property type="entry name" value="Alkyl-DHAP_Synthase"/>
</dbReference>
<sequence>MEKTIEEVLNALETNQIEKIDYDVLNTKDLDPEEHWPRYFKQKKQRSNILIFKPDNSNDVSTILKLANKLKIQISVLGGHSNVVGSFEGGPEVYLSTENLNAIESVERLTNQITVGAGVYGGDLLKTMEQWGFELGQYPQSLFISTVGGWINTRATGSSSTYYGGIEHAVIGLEAVLATGEIITATPSARTPGGLDLIKLLIGSEGSFAVITSVTLEVHRKLPTSFTSVAFNDYQDAIDAQRQLVHGGFPVGLLRAYNIAETNHITESISKGVPKGDFALLTFSLIAPEESLSALTIEARKKVINVGGTILSDDISDTWFINRYQCETMMKDRNVVNGKMFDTVEVTLPWNHAADCALALEEAFNDKVDQFYTHFSHAYQTGACMYALFFIEEGSDAKAMETWRYCQDTMAAIVKEHNGTLAHHHGVGAERSAHYIQTDVGFIHKQIKEKLDPNNILFCRMLLG</sequence>
<evidence type="ECO:0000256" key="2">
    <source>
        <dbReference type="ARBA" id="ARBA00022630"/>
    </source>
</evidence>
<comment type="cofactor">
    <cofactor evidence="5">
        <name>FAD</name>
        <dbReference type="ChEBI" id="CHEBI:57692"/>
    </cofactor>
</comment>
<dbReference type="InterPro" id="IPR016169">
    <property type="entry name" value="FAD-bd_PCMH_sub2"/>
</dbReference>
<accession>A0AAV5NY84</accession>
<dbReference type="PROSITE" id="PS51387">
    <property type="entry name" value="FAD_PCMH"/>
    <property type="match status" value="1"/>
</dbReference>
<name>A0AAV5NY84_9VIBR</name>
<feature type="domain" description="FAD-binding PCMH-type" evidence="7">
    <location>
        <begin position="42"/>
        <end position="221"/>
    </location>
</feature>
<evidence type="ECO:0000256" key="4">
    <source>
        <dbReference type="PIRSR" id="PIRSR625650-1"/>
    </source>
</evidence>
<dbReference type="PANTHER" id="PTHR46568:SF1">
    <property type="entry name" value="ALKYLDIHYDROXYACETONEPHOSPHATE SYNTHASE, PEROXISOMAL"/>
    <property type="match status" value="1"/>
</dbReference>
<evidence type="ECO:0000256" key="5">
    <source>
        <dbReference type="PIRSR" id="PIRSR625650-3"/>
    </source>
</evidence>
<dbReference type="InterPro" id="IPR016164">
    <property type="entry name" value="FAD-linked_Oxase-like_C"/>
</dbReference>
<evidence type="ECO:0000313" key="9">
    <source>
        <dbReference type="Proteomes" id="UP001156690"/>
    </source>
</evidence>
<dbReference type="InterPro" id="IPR004113">
    <property type="entry name" value="FAD-bd_oxidored_4_C"/>
</dbReference>
<dbReference type="Gene3D" id="3.30.300.330">
    <property type="match status" value="1"/>
</dbReference>
<gene>
    <name evidence="8" type="ORF">GCM10007932_46210</name>
</gene>
<evidence type="ECO:0000259" key="7">
    <source>
        <dbReference type="PROSITE" id="PS51387"/>
    </source>
</evidence>
<dbReference type="SUPFAM" id="SSF55103">
    <property type="entry name" value="FAD-linked oxidases, C-terminal domain"/>
    <property type="match status" value="1"/>
</dbReference>
<evidence type="ECO:0000256" key="1">
    <source>
        <dbReference type="ARBA" id="ARBA00008000"/>
    </source>
</evidence>
<proteinExistence type="inferred from homology"/>
<protein>
    <submittedName>
        <fullName evidence="8">Alkyldihydroxyacetonephosphate synthase</fullName>
    </submittedName>
</protein>
<keyword evidence="3 5" id="KW-0274">FAD</keyword>
<reference evidence="9" key="1">
    <citation type="journal article" date="2019" name="Int. J. Syst. Evol. Microbiol.">
        <title>The Global Catalogue of Microorganisms (GCM) 10K type strain sequencing project: providing services to taxonomists for standard genome sequencing and annotation.</title>
        <authorList>
            <consortium name="The Broad Institute Genomics Platform"/>
            <consortium name="The Broad Institute Genome Sequencing Center for Infectious Disease"/>
            <person name="Wu L."/>
            <person name="Ma J."/>
        </authorList>
    </citation>
    <scope>NUCLEOTIDE SEQUENCE [LARGE SCALE GENOMIC DNA]</scope>
    <source>
        <strain evidence="9">NBRC 15640</strain>
    </source>
</reference>
<feature type="site" description="Important for enzyme activity" evidence="6">
    <location>
        <position position="255"/>
    </location>
</feature>
<dbReference type="InterPro" id="IPR036318">
    <property type="entry name" value="FAD-bd_PCMH-like_sf"/>
</dbReference>
<dbReference type="EMBL" id="BSNX01000067">
    <property type="protein sequence ID" value="GLQ75259.1"/>
    <property type="molecule type" value="Genomic_DNA"/>
</dbReference>
<comment type="caution">
    <text evidence="8">The sequence shown here is derived from an EMBL/GenBank/DDBJ whole genome shotgun (WGS) entry which is preliminary data.</text>
</comment>
<dbReference type="Pfam" id="PF01565">
    <property type="entry name" value="FAD_binding_4"/>
    <property type="match status" value="1"/>
</dbReference>
<dbReference type="AlphaFoldDB" id="A0AAV5NY84"/>
<comment type="similarity">
    <text evidence="1">Belongs to the FAD-binding oxidoreductase/transferase type 4 family.</text>
</comment>
<dbReference type="GO" id="GO:0008610">
    <property type="term" value="P:lipid biosynthetic process"/>
    <property type="evidence" value="ECO:0007669"/>
    <property type="project" value="InterPro"/>
</dbReference>
<dbReference type="InterPro" id="IPR016166">
    <property type="entry name" value="FAD-bd_PCMH"/>
</dbReference>
<dbReference type="RefSeq" id="WP_126608685.1">
    <property type="nucleotide sequence ID" value="NZ_AP025144.1"/>
</dbReference>
<evidence type="ECO:0000256" key="6">
    <source>
        <dbReference type="PIRSR" id="PIRSR625650-4"/>
    </source>
</evidence>
<dbReference type="GO" id="GO:0008609">
    <property type="term" value="F:alkylglycerone-phosphate synthase activity"/>
    <property type="evidence" value="ECO:0007669"/>
    <property type="project" value="InterPro"/>
</dbReference>
<dbReference type="GO" id="GO:0071949">
    <property type="term" value="F:FAD binding"/>
    <property type="evidence" value="ECO:0007669"/>
    <property type="project" value="InterPro"/>
</dbReference>
<feature type="active site" description="Proton donor/acceptor" evidence="4">
    <location>
        <position position="386"/>
    </location>
</feature>
<evidence type="ECO:0000313" key="8">
    <source>
        <dbReference type="EMBL" id="GLQ75259.1"/>
    </source>
</evidence>
<organism evidence="8 9">
    <name type="scientific">Vibrio penaeicida</name>
    <dbReference type="NCBI Taxonomy" id="104609"/>
    <lineage>
        <taxon>Bacteria</taxon>
        <taxon>Pseudomonadati</taxon>
        <taxon>Pseudomonadota</taxon>
        <taxon>Gammaproteobacteria</taxon>
        <taxon>Vibrionales</taxon>
        <taxon>Vibrionaceae</taxon>
        <taxon>Vibrio</taxon>
    </lineage>
</organism>
<dbReference type="Pfam" id="PF02913">
    <property type="entry name" value="FAD-oxidase_C"/>
    <property type="match status" value="1"/>
</dbReference>
<dbReference type="InterPro" id="IPR006094">
    <property type="entry name" value="Oxid_FAD_bind_N"/>
</dbReference>
<dbReference type="PANTHER" id="PTHR46568">
    <property type="entry name" value="ALKYLDIHYDROXYACETONEPHOSPHATE SYNTHASE, PEROXISOMAL"/>
    <property type="match status" value="1"/>
</dbReference>
<feature type="binding site" evidence="5">
    <location>
        <begin position="205"/>
        <end position="211"/>
    </location>
    <ligand>
        <name>FAD</name>
        <dbReference type="ChEBI" id="CHEBI:57692"/>
    </ligand>
</feature>